<dbReference type="SUPFAM" id="SSF56281">
    <property type="entry name" value="Metallo-hydrolase/oxidoreductase"/>
    <property type="match status" value="1"/>
</dbReference>
<evidence type="ECO:0000259" key="1">
    <source>
        <dbReference type="SMART" id="SM00849"/>
    </source>
</evidence>
<dbReference type="Pfam" id="PF00753">
    <property type="entry name" value="Lactamase_B"/>
    <property type="match status" value="1"/>
</dbReference>
<accession>A0A1A0Q636</accession>
<dbReference type="PANTHER" id="PTHR42951:SF17">
    <property type="entry name" value="METALLO-BETA-LACTAMASE DOMAIN-CONTAINING PROTEIN"/>
    <property type="match status" value="1"/>
</dbReference>
<dbReference type="SMART" id="SM00849">
    <property type="entry name" value="Lactamase_B"/>
    <property type="match status" value="1"/>
</dbReference>
<dbReference type="Gene3D" id="3.60.15.10">
    <property type="entry name" value="Ribonuclease Z/Hydroxyacylglutathione hydrolase-like"/>
    <property type="match status" value="1"/>
</dbReference>
<reference evidence="2 3" key="1">
    <citation type="submission" date="2017-02" db="EMBL/GenBank/DDBJ databases">
        <title>The new phylogeny of genus Mycobacterium.</title>
        <authorList>
            <person name="Tortoli E."/>
            <person name="Trovato A."/>
            <person name="Cirillo D.M."/>
        </authorList>
    </citation>
    <scope>NUCLEOTIDE SEQUENCE [LARGE SCALE GENOMIC DNA]</scope>
    <source>
        <strain evidence="2 3">FI-09383</strain>
    </source>
</reference>
<proteinExistence type="predicted"/>
<dbReference type="Proteomes" id="UP000192772">
    <property type="component" value="Unassembled WGS sequence"/>
</dbReference>
<gene>
    <name evidence="2" type="ORF">BST23_05320</name>
</gene>
<dbReference type="AlphaFoldDB" id="A0A0M2ZJR9"/>
<dbReference type="PANTHER" id="PTHR42951">
    <property type="entry name" value="METALLO-BETA-LACTAMASE DOMAIN-CONTAINING"/>
    <property type="match status" value="1"/>
</dbReference>
<dbReference type="InterPro" id="IPR036866">
    <property type="entry name" value="RibonucZ/Hydroxyglut_hydro"/>
</dbReference>
<sequence>MALVVEPLEDIGVIRLSRWIFNCYLIGGNGSYVVVDAGMPGSADDVAGVLSVYRGTVAGVVATHGHSDHVAGAPRLAAEHGVALHLPEVTLSYLDGTRRPRTPALSAVAKIWPTLISQPLDLTGLRGFAEGPRIAGYGGGKGMVGDALGGAQPLADGQPLPGAKGWEVLHVPGHTDDSTAFWHADSRTLISGDAVLSARGQAWFTPEIVDSGAAARSEQRMRSLPVEHLLPGHGLPVHRADVWATARQGS</sequence>
<dbReference type="InterPro" id="IPR001279">
    <property type="entry name" value="Metallo-B-lactamas"/>
</dbReference>
<dbReference type="OrthoDB" id="2971563at2"/>
<feature type="domain" description="Metallo-beta-lactamase" evidence="1">
    <location>
        <begin position="20"/>
        <end position="233"/>
    </location>
</feature>
<protein>
    <recommendedName>
        <fullName evidence="1">Metallo-beta-lactamase domain-containing protein</fullName>
    </recommendedName>
</protein>
<dbReference type="InterPro" id="IPR050855">
    <property type="entry name" value="NDM-1-like"/>
</dbReference>
<organism evidence="2 3">
    <name type="scientific">Mycolicibacterium elephantis</name>
    <dbReference type="NCBI Taxonomy" id="81858"/>
    <lineage>
        <taxon>Bacteria</taxon>
        <taxon>Bacillati</taxon>
        <taxon>Actinomycetota</taxon>
        <taxon>Actinomycetes</taxon>
        <taxon>Mycobacteriales</taxon>
        <taxon>Mycobacteriaceae</taxon>
        <taxon>Mycolicibacterium</taxon>
    </lineage>
</organism>
<evidence type="ECO:0000313" key="3">
    <source>
        <dbReference type="Proteomes" id="UP000192772"/>
    </source>
</evidence>
<dbReference type="EMBL" id="MVHP01000004">
    <property type="protein sequence ID" value="ORA67808.1"/>
    <property type="molecule type" value="Genomic_DNA"/>
</dbReference>
<comment type="caution">
    <text evidence="2">The sequence shown here is derived from an EMBL/GenBank/DDBJ whole genome shotgun (WGS) entry which is preliminary data.</text>
</comment>
<dbReference type="STRING" id="81858.BST23_05320"/>
<dbReference type="RefSeq" id="WP_046750910.1">
    <property type="nucleotide sequence ID" value="NZ_LBNO01000008.1"/>
</dbReference>
<accession>A0A0M2ZJR9</accession>
<evidence type="ECO:0000313" key="2">
    <source>
        <dbReference type="EMBL" id="ORA67808.1"/>
    </source>
</evidence>
<name>A0A0M2ZJR9_9MYCO</name>